<dbReference type="Pfam" id="PF07885">
    <property type="entry name" value="Ion_trans_2"/>
    <property type="match status" value="1"/>
</dbReference>
<dbReference type="Gene3D" id="3.40.50.720">
    <property type="entry name" value="NAD(P)-binding Rossmann-like Domain"/>
    <property type="match status" value="2"/>
</dbReference>
<dbReference type="InterPro" id="IPR047871">
    <property type="entry name" value="K_chnl_Slo-like"/>
</dbReference>
<keyword evidence="6" id="KW-0630">Potassium</keyword>
<evidence type="ECO:0000313" key="15">
    <source>
        <dbReference type="EMBL" id="KAK6183675.1"/>
    </source>
</evidence>
<evidence type="ECO:0000313" key="16">
    <source>
        <dbReference type="Proteomes" id="UP001347796"/>
    </source>
</evidence>
<protein>
    <recommendedName>
        <fullName evidence="14">RCK N-terminal domain-containing protein</fullName>
    </recommendedName>
</protein>
<evidence type="ECO:0000256" key="2">
    <source>
        <dbReference type="ARBA" id="ARBA00022448"/>
    </source>
</evidence>
<evidence type="ECO:0000259" key="14">
    <source>
        <dbReference type="PROSITE" id="PS51201"/>
    </source>
</evidence>
<dbReference type="Pfam" id="PF03493">
    <property type="entry name" value="BK_channel_a"/>
    <property type="match status" value="1"/>
</dbReference>
<feature type="transmembrane region" description="Helical" evidence="13">
    <location>
        <begin position="286"/>
        <end position="304"/>
    </location>
</feature>
<evidence type="ECO:0000256" key="4">
    <source>
        <dbReference type="ARBA" id="ARBA00022692"/>
    </source>
</evidence>
<comment type="catalytic activity">
    <reaction evidence="11">
        <text>K(+)(in) = K(+)(out)</text>
        <dbReference type="Rhea" id="RHEA:29463"/>
        <dbReference type="ChEBI" id="CHEBI:29103"/>
    </reaction>
</comment>
<keyword evidence="9 13" id="KW-0472">Membrane</keyword>
<dbReference type="AlphaFoldDB" id="A0AAN8Q5Y8"/>
<sequence>MDREKDVDYDAIDLMWMNDGDEDEDDSEEWDNRSAPVKHFTYELSIRGRLRRLLVKNPTTRLCSTIFDLCVKTTVCVLYVARVCLDDHEYYSCYGEKCSASLNKTDYPDSNGFTSVNVRWHVLLWVHRPLILWVVQVLLAVITLVKASLQIYVHTKGTRLENLLYHGYLMEMACSLPVIVTVFYPVLLQNMFLPIFMNCWLARSALARLFNDLHLRKQRFQTISVTLSQQMLILNITLLCLVFTTICGIQHIQRGSEEKSLTMFESMYFVVVTFSTVGYGDISPDIWLGQLFMFVMIIVAFTFIPRQLEEIASTWIQQKKSGGEYKKGESSRYRHVVVCLKSPNTEVVMNFLNEFYAHPKLEEHSVVLVSTKELENDMQMILKDPKWANRVVYIRGSALKDVDLKRCRINSADACFFLAPKNARDRNKADQHTILRSWAVKDFAPKCRQYLQLFKAENKMHVKFAEHVVCEDEFKYALLANNCLYPGLSTLVTLLLHTSRGKEGELANEPWQQVYGRHSGMEVYHIQLCKSSFFRIYEGKKFTEASVDAHQRYGVCLVAVLDVNKSEPRLQLNPGADHVLKGSDFCFYLGLTREEYSKITGSPEETSVDSVRTKNIELIASEIQKWLQSEDDADCADEESVFSTITSQLGKTISARLHNDSQDVSTPLLKMNNDKDLDKNLDAVTAEKGTETLERFPQQGSGKILQYYDDMGQESFITGPPPSTLYVGTRRTICYLHKEARPFCCTQWGQACEHCLFKTAKDDRWDQQLIILVAGYGSTGIYNFIVPLRSDYLSVNNLSPIILLLEQEPDVMFIETIAHFPLVYWMQGKMTNIDDLLVAGINKATHLVVANKESDADANEEILTDAETVVTVQKITNLFPSTNVITELNDATNMRFMQFQAHDAYSQSISKLEKKLKQETNSNLPHLFRLPFASGQVFSAGMLDRLLYQTFVKGYLISFVRLLLGIDAEQNSGHLSSVRVRRATLAQFPTYNDLYQGLSSTTGEIPIAIYRTERRPALSVSSFGDKPFSNNNTKIRHNNIRSRPSIPAKLFVQQDEDFDQPSELVYSRMRSLDLSDDIPYESVAERNILSYVIVNPSPKRKLKNGDMIYVIQPSSMFAVPNKLKWKSPKVPRRNFDSESDSTPILSRPTRISWNLPPFHDNSPNGKKPISSEEYEKRKRSKSESQA</sequence>
<evidence type="ECO:0000256" key="6">
    <source>
        <dbReference type="ARBA" id="ARBA00022958"/>
    </source>
</evidence>
<accession>A0AAN8Q5Y8</accession>
<keyword evidence="2" id="KW-0813">Transport</keyword>
<dbReference type="PANTHER" id="PTHR10027">
    <property type="entry name" value="CALCIUM-ACTIVATED POTASSIUM CHANNEL ALPHA CHAIN"/>
    <property type="match status" value="1"/>
</dbReference>
<feature type="transmembrane region" description="Helical" evidence="13">
    <location>
        <begin position="165"/>
        <end position="184"/>
    </location>
</feature>
<dbReference type="GO" id="GO:0015271">
    <property type="term" value="F:outward rectifier potassium channel activity"/>
    <property type="evidence" value="ECO:0007669"/>
    <property type="project" value="TreeGrafter"/>
</dbReference>
<dbReference type="FunFam" id="1.10.287.70:FF:000058">
    <property type="entry name" value="Potassium sodium-activated channel subfamily T member 2"/>
    <property type="match status" value="1"/>
</dbReference>
<keyword evidence="7 13" id="KW-1133">Transmembrane helix</keyword>
<feature type="compositionally biased region" description="Polar residues" evidence="12">
    <location>
        <begin position="1140"/>
        <end position="1152"/>
    </location>
</feature>
<dbReference type="GO" id="GO:0005886">
    <property type="term" value="C:plasma membrane"/>
    <property type="evidence" value="ECO:0007669"/>
    <property type="project" value="TreeGrafter"/>
</dbReference>
<gene>
    <name evidence="15" type="ORF">SNE40_011106</name>
</gene>
<dbReference type="EMBL" id="JAZGQO010000007">
    <property type="protein sequence ID" value="KAK6183675.1"/>
    <property type="molecule type" value="Genomic_DNA"/>
</dbReference>
<dbReference type="InterPro" id="IPR003929">
    <property type="entry name" value="K_chnl_BK_asu"/>
</dbReference>
<evidence type="ECO:0000256" key="11">
    <source>
        <dbReference type="ARBA" id="ARBA00034430"/>
    </source>
</evidence>
<dbReference type="Pfam" id="PF22614">
    <property type="entry name" value="Slo-like_RCK"/>
    <property type="match status" value="2"/>
</dbReference>
<feature type="domain" description="RCK N-terminal" evidence="14">
    <location>
        <begin position="333"/>
        <end position="469"/>
    </location>
</feature>
<keyword evidence="10" id="KW-0407">Ion channel</keyword>
<evidence type="ECO:0000256" key="1">
    <source>
        <dbReference type="ARBA" id="ARBA00004141"/>
    </source>
</evidence>
<keyword evidence="3" id="KW-0633">Potassium transport</keyword>
<dbReference type="PANTHER" id="PTHR10027:SF10">
    <property type="entry name" value="SLOWPOKE 2, ISOFORM D"/>
    <property type="match status" value="1"/>
</dbReference>
<dbReference type="InterPro" id="IPR013099">
    <property type="entry name" value="K_chnl_dom"/>
</dbReference>
<feature type="transmembrane region" description="Helical" evidence="13">
    <location>
        <begin position="261"/>
        <end position="280"/>
    </location>
</feature>
<keyword evidence="5" id="KW-0631">Potassium channel</keyword>
<evidence type="ECO:0000256" key="9">
    <source>
        <dbReference type="ARBA" id="ARBA00023136"/>
    </source>
</evidence>
<evidence type="ECO:0000256" key="7">
    <source>
        <dbReference type="ARBA" id="ARBA00022989"/>
    </source>
</evidence>
<organism evidence="15 16">
    <name type="scientific">Patella caerulea</name>
    <name type="common">Rayed Mediterranean limpet</name>
    <dbReference type="NCBI Taxonomy" id="87958"/>
    <lineage>
        <taxon>Eukaryota</taxon>
        <taxon>Metazoa</taxon>
        <taxon>Spiralia</taxon>
        <taxon>Lophotrochozoa</taxon>
        <taxon>Mollusca</taxon>
        <taxon>Gastropoda</taxon>
        <taxon>Patellogastropoda</taxon>
        <taxon>Patelloidea</taxon>
        <taxon>Patellidae</taxon>
        <taxon>Patella</taxon>
    </lineage>
</organism>
<dbReference type="SUPFAM" id="SSF81324">
    <property type="entry name" value="Voltage-gated potassium channels"/>
    <property type="match status" value="1"/>
</dbReference>
<feature type="region of interest" description="Disordered" evidence="12">
    <location>
        <begin position="1128"/>
        <end position="1186"/>
    </location>
</feature>
<dbReference type="FunFam" id="3.40.50.720:FF:000011">
    <property type="entry name" value="Potassium channel subfamily T member 1"/>
    <property type="match status" value="1"/>
</dbReference>
<reference evidence="15 16" key="1">
    <citation type="submission" date="2024-01" db="EMBL/GenBank/DDBJ databases">
        <title>The genome of the rayed Mediterranean limpet Patella caerulea (Linnaeus, 1758).</title>
        <authorList>
            <person name="Anh-Thu Weber A."/>
            <person name="Halstead-Nussloch G."/>
        </authorList>
    </citation>
    <scope>NUCLEOTIDE SEQUENCE [LARGE SCALE GENOMIC DNA]</scope>
    <source>
        <strain evidence="15">AATW-2023a</strain>
        <tissue evidence="15">Whole specimen</tissue>
    </source>
</reference>
<feature type="transmembrane region" description="Helical" evidence="13">
    <location>
        <begin position="130"/>
        <end position="153"/>
    </location>
</feature>
<comment type="caution">
    <text evidence="15">The sequence shown here is derived from an EMBL/GenBank/DDBJ whole genome shotgun (WGS) entry which is preliminary data.</text>
</comment>
<dbReference type="Proteomes" id="UP001347796">
    <property type="component" value="Unassembled WGS sequence"/>
</dbReference>
<name>A0AAN8Q5Y8_PATCE</name>
<keyword evidence="4 13" id="KW-0812">Transmembrane</keyword>
<dbReference type="PROSITE" id="PS51201">
    <property type="entry name" value="RCK_N"/>
    <property type="match status" value="1"/>
</dbReference>
<evidence type="ECO:0000256" key="10">
    <source>
        <dbReference type="ARBA" id="ARBA00023303"/>
    </source>
</evidence>
<keyword evidence="8" id="KW-0406">Ion transport</keyword>
<dbReference type="GO" id="GO:0005228">
    <property type="term" value="F:intracellular sodium-activated potassium channel activity"/>
    <property type="evidence" value="ECO:0007669"/>
    <property type="project" value="TreeGrafter"/>
</dbReference>
<dbReference type="FunFam" id="3.40.50.720:FF:000034">
    <property type="entry name" value="Potassium channel subfamily T member 1"/>
    <property type="match status" value="1"/>
</dbReference>
<evidence type="ECO:0000256" key="3">
    <source>
        <dbReference type="ARBA" id="ARBA00022538"/>
    </source>
</evidence>
<evidence type="ECO:0000256" key="8">
    <source>
        <dbReference type="ARBA" id="ARBA00023065"/>
    </source>
</evidence>
<dbReference type="InterPro" id="IPR003148">
    <property type="entry name" value="RCK_N"/>
</dbReference>
<evidence type="ECO:0000256" key="13">
    <source>
        <dbReference type="SAM" id="Phobius"/>
    </source>
</evidence>
<dbReference type="Gene3D" id="1.10.287.70">
    <property type="match status" value="1"/>
</dbReference>
<evidence type="ECO:0000256" key="5">
    <source>
        <dbReference type="ARBA" id="ARBA00022826"/>
    </source>
</evidence>
<evidence type="ECO:0000256" key="12">
    <source>
        <dbReference type="SAM" id="MobiDB-lite"/>
    </source>
</evidence>
<keyword evidence="16" id="KW-1185">Reference proteome</keyword>
<proteinExistence type="predicted"/>
<comment type="subcellular location">
    <subcellularLocation>
        <location evidence="1">Membrane</location>
        <topology evidence="1">Multi-pass membrane protein</topology>
    </subcellularLocation>
</comment>
<feature type="transmembrane region" description="Helical" evidence="13">
    <location>
        <begin position="230"/>
        <end position="249"/>
    </location>
</feature>